<dbReference type="NCBIfam" id="NF033580">
    <property type="entry name" value="transpos_IS5_3"/>
    <property type="match status" value="1"/>
</dbReference>
<gene>
    <name evidence="3" type="ORF">CFR80_17600</name>
</gene>
<evidence type="ECO:0000259" key="2">
    <source>
        <dbReference type="Pfam" id="PF13340"/>
    </source>
</evidence>
<dbReference type="Pfam" id="PF13340">
    <property type="entry name" value="DUF4096"/>
    <property type="match status" value="1"/>
</dbReference>
<feature type="domain" description="Transposase IS4-like" evidence="1">
    <location>
        <begin position="91"/>
        <end position="243"/>
    </location>
</feature>
<dbReference type="InterPro" id="IPR002559">
    <property type="entry name" value="Transposase_11"/>
</dbReference>
<accession>A0A318QGD8</accession>
<dbReference type="PANTHER" id="PTHR30007">
    <property type="entry name" value="PHP DOMAIN PROTEIN"/>
    <property type="match status" value="1"/>
</dbReference>
<dbReference type="GO" id="GO:0004803">
    <property type="term" value="F:transposase activity"/>
    <property type="evidence" value="ECO:0007669"/>
    <property type="project" value="InterPro"/>
</dbReference>
<proteinExistence type="predicted"/>
<reference evidence="3 4" key="1">
    <citation type="submission" date="2017-07" db="EMBL/GenBank/DDBJ databases">
        <title>A draft genome sequence of Komagataeibacter oboediens LMG 18849.</title>
        <authorList>
            <person name="Skraban J."/>
            <person name="Cleenwerck I."/>
            <person name="Vandamme P."/>
            <person name="Trcek J."/>
        </authorList>
    </citation>
    <scope>NUCLEOTIDE SEQUENCE [LARGE SCALE GENOMIC DNA]</scope>
    <source>
        <strain evidence="3 4">LMG 18849</strain>
    </source>
</reference>
<evidence type="ECO:0000313" key="3">
    <source>
        <dbReference type="EMBL" id="PYD77640.1"/>
    </source>
</evidence>
<dbReference type="PANTHER" id="PTHR30007:SF1">
    <property type="entry name" value="BLR1914 PROTEIN"/>
    <property type="match status" value="1"/>
</dbReference>
<dbReference type="EMBL" id="NKTX01000148">
    <property type="protein sequence ID" value="PYD77640.1"/>
    <property type="molecule type" value="Genomic_DNA"/>
</dbReference>
<dbReference type="GO" id="GO:0003677">
    <property type="term" value="F:DNA binding"/>
    <property type="evidence" value="ECO:0007669"/>
    <property type="project" value="InterPro"/>
</dbReference>
<dbReference type="Proteomes" id="UP000247417">
    <property type="component" value="Unassembled WGS sequence"/>
</dbReference>
<comment type="caution">
    <text evidence="3">The sequence shown here is derived from an EMBL/GenBank/DDBJ whole genome shotgun (WGS) entry which is preliminary data.</text>
</comment>
<evidence type="ECO:0000313" key="4">
    <source>
        <dbReference type="Proteomes" id="UP000247417"/>
    </source>
</evidence>
<dbReference type="AlphaFoldDB" id="A0A318QGD8"/>
<feature type="domain" description="Insertion element IS402-like" evidence="2">
    <location>
        <begin position="8"/>
        <end position="79"/>
    </location>
</feature>
<dbReference type="OrthoDB" id="9798237at2"/>
<dbReference type="InterPro" id="IPR025161">
    <property type="entry name" value="IS402-like_dom"/>
</dbReference>
<evidence type="ECO:0000259" key="1">
    <source>
        <dbReference type="Pfam" id="PF01609"/>
    </source>
</evidence>
<protein>
    <submittedName>
        <fullName evidence="3">IS5/IS1182 family transposase</fullName>
    </submittedName>
</protein>
<dbReference type="GO" id="GO:0006313">
    <property type="term" value="P:DNA transposition"/>
    <property type="evidence" value="ECO:0007669"/>
    <property type="project" value="InterPro"/>
</dbReference>
<sequence>MDADLFWLSERQFARVAPHLPTDTRGKPRVDDRRVISGIIQIMLSGARWKDAPSAYGPRKTLYNRFQRWAAKGVWARMFEALAQSGGPPAELLIDSSVVKAHRCASGGKKGERHQAIGRSRGGRTTKIHALTDAACRPVAFVLTGGNVADCTAAVPLLEQVSNVRLIHGDKGYDTNAVRRQIEDKGAAPNIPPKVNRIWKNCFSPVLYRTRNAIERMFNRLKDFRRIATRYDRNATNFHAAICLVATVSYWL</sequence>
<name>A0A318QGD8_9PROT</name>
<dbReference type="Pfam" id="PF01609">
    <property type="entry name" value="DDE_Tnp_1"/>
    <property type="match status" value="1"/>
</dbReference>
<organism evidence="3 4">
    <name type="scientific">Komagataeibacter oboediens</name>
    <dbReference type="NCBI Taxonomy" id="65958"/>
    <lineage>
        <taxon>Bacteria</taxon>
        <taxon>Pseudomonadati</taxon>
        <taxon>Pseudomonadota</taxon>
        <taxon>Alphaproteobacteria</taxon>
        <taxon>Acetobacterales</taxon>
        <taxon>Acetobacteraceae</taxon>
        <taxon>Komagataeibacter</taxon>
    </lineage>
</organism>